<dbReference type="SMART" id="SM00470">
    <property type="entry name" value="ParB"/>
    <property type="match status" value="1"/>
</dbReference>
<protein>
    <submittedName>
        <fullName evidence="3">ParB family chromosome partitioning protein</fullName>
    </submittedName>
</protein>
<comment type="similarity">
    <text evidence="1">Belongs to the ParB family.</text>
</comment>
<dbReference type="Pfam" id="PF08535">
    <property type="entry name" value="KorB"/>
    <property type="match status" value="1"/>
</dbReference>
<dbReference type="Gene3D" id="1.10.10.2830">
    <property type="match status" value="1"/>
</dbReference>
<dbReference type="Proteomes" id="UP000727456">
    <property type="component" value="Unassembled WGS sequence"/>
</dbReference>
<dbReference type="SUPFAM" id="SSF110849">
    <property type="entry name" value="ParB/Sulfiredoxin"/>
    <property type="match status" value="1"/>
</dbReference>
<evidence type="ECO:0000259" key="2">
    <source>
        <dbReference type="SMART" id="SM00470"/>
    </source>
</evidence>
<dbReference type="Gene3D" id="3.90.1530.30">
    <property type="match status" value="1"/>
</dbReference>
<organism evidence="3 4">
    <name type="scientific">Sphingomonas vulcanisoli</name>
    <dbReference type="NCBI Taxonomy" id="1658060"/>
    <lineage>
        <taxon>Bacteria</taxon>
        <taxon>Pseudomonadati</taxon>
        <taxon>Pseudomonadota</taxon>
        <taxon>Alphaproteobacteria</taxon>
        <taxon>Sphingomonadales</taxon>
        <taxon>Sphingomonadaceae</taxon>
        <taxon>Sphingomonas</taxon>
    </lineage>
</organism>
<name>A0ABX0TY30_9SPHN</name>
<gene>
    <name evidence="3" type="ORF">FHS31_002967</name>
</gene>
<comment type="caution">
    <text evidence="3">The sequence shown here is derived from an EMBL/GenBank/DDBJ whole genome shotgun (WGS) entry which is preliminary data.</text>
</comment>
<dbReference type="InterPro" id="IPR036086">
    <property type="entry name" value="ParB/Sulfiredoxin_sf"/>
</dbReference>
<dbReference type="InterPro" id="IPR013741">
    <property type="entry name" value="KorB_domain"/>
</dbReference>
<evidence type="ECO:0000313" key="3">
    <source>
        <dbReference type="EMBL" id="NIJ09335.1"/>
    </source>
</evidence>
<keyword evidence="4" id="KW-1185">Reference proteome</keyword>
<reference evidence="3 4" key="1">
    <citation type="submission" date="2020-03" db="EMBL/GenBank/DDBJ databases">
        <title>Genomic Encyclopedia of Type Strains, Phase III (KMG-III): the genomes of soil and plant-associated and newly described type strains.</title>
        <authorList>
            <person name="Whitman W."/>
        </authorList>
    </citation>
    <scope>NUCLEOTIDE SEQUENCE [LARGE SCALE GENOMIC DNA]</scope>
    <source>
        <strain evidence="3 4">CECT 8804</strain>
    </source>
</reference>
<evidence type="ECO:0000313" key="4">
    <source>
        <dbReference type="Proteomes" id="UP000727456"/>
    </source>
</evidence>
<dbReference type="PANTHER" id="PTHR33375">
    <property type="entry name" value="CHROMOSOME-PARTITIONING PROTEIN PARB-RELATED"/>
    <property type="match status" value="1"/>
</dbReference>
<dbReference type="InterPro" id="IPR004437">
    <property type="entry name" value="ParB/RepB/Spo0J"/>
</dbReference>
<dbReference type="RefSeq" id="WP_167074872.1">
    <property type="nucleotide sequence ID" value="NZ_JAAOZC010000010.1"/>
</dbReference>
<accession>A0ABX0TY30</accession>
<dbReference type="PANTHER" id="PTHR33375:SF1">
    <property type="entry name" value="CHROMOSOME-PARTITIONING PROTEIN PARB-RELATED"/>
    <property type="match status" value="1"/>
</dbReference>
<dbReference type="Pfam" id="PF02195">
    <property type="entry name" value="ParB_N"/>
    <property type="match status" value="1"/>
</dbReference>
<proteinExistence type="inferred from homology"/>
<dbReference type="InterPro" id="IPR050336">
    <property type="entry name" value="Chromosome_partition/occlusion"/>
</dbReference>
<dbReference type="NCBIfam" id="TIGR00180">
    <property type="entry name" value="parB_part"/>
    <property type="match status" value="1"/>
</dbReference>
<feature type="domain" description="ParB-like N-terminal" evidence="2">
    <location>
        <begin position="27"/>
        <end position="118"/>
    </location>
</feature>
<sequence length="307" mass="33458">MAENKFAALVDGLELSLSNQDSSIQVVALALDRISSDPDNPRKSFDPEALKDLAASMKERGILQPIIVRPAEEGRFIIRYGDRRFRAATQLGWPTIPAIISETASDENDIVDQVIENDQRVDLTAAELASAVKRLVEGGMKQAEIAKKLGRPKPLISMYAAVATMPPLLADLTGTLAIRTVYELFQAWKLDEARVEKLIAERAGDGITTAEARALVKDIENRAAKADESLSKQTPDAPVTEPIAEAPTKVEVTRTKAKAKPEPLAPIFVDVGGRRGRIVLPAVVEILFEGEDTPASHKLDELRPVRD</sequence>
<dbReference type="InterPro" id="IPR003115">
    <property type="entry name" value="ParB_N"/>
</dbReference>
<evidence type="ECO:0000256" key="1">
    <source>
        <dbReference type="ARBA" id="ARBA00006295"/>
    </source>
</evidence>
<dbReference type="CDD" id="cd16393">
    <property type="entry name" value="SPO0J_N"/>
    <property type="match status" value="1"/>
</dbReference>
<dbReference type="EMBL" id="JAAOZC010000010">
    <property type="protein sequence ID" value="NIJ09335.1"/>
    <property type="molecule type" value="Genomic_DNA"/>
</dbReference>